<organism evidence="14 15">
    <name type="scientific">Biformimicrobium ophioploci</name>
    <dbReference type="NCBI Taxonomy" id="3036711"/>
    <lineage>
        <taxon>Bacteria</taxon>
        <taxon>Pseudomonadati</taxon>
        <taxon>Pseudomonadota</taxon>
        <taxon>Gammaproteobacteria</taxon>
        <taxon>Cellvibrionales</taxon>
        <taxon>Microbulbiferaceae</taxon>
        <taxon>Biformimicrobium</taxon>
    </lineage>
</organism>
<evidence type="ECO:0000256" key="3">
    <source>
        <dbReference type="ARBA" id="ARBA00012438"/>
    </source>
</evidence>
<keyword evidence="8 11" id="KW-1133">Transmembrane helix</keyword>
<dbReference type="InterPro" id="IPR050428">
    <property type="entry name" value="TCS_sensor_his_kinase"/>
</dbReference>
<dbReference type="SUPFAM" id="SSF55874">
    <property type="entry name" value="ATPase domain of HSP90 chaperone/DNA topoisomerase II/histidine kinase"/>
    <property type="match status" value="1"/>
</dbReference>
<evidence type="ECO:0000259" key="13">
    <source>
        <dbReference type="PROSITE" id="PS50885"/>
    </source>
</evidence>
<sequence length="446" mass="48604">MAPSQILHSLKGRLALVASVVLLAFLILVTGVFVRAYQASLDEAKQRELKLHIYNLLAAAEDEGDGRLQLPPAMPEARFNQPESGLIGTVVNDAGEVIWRSESALTAGGLQIEPLEQGAEKFVANQDGFAQMAMGVGWGLESEYRFTFSVFEDVSSTRAQVEQFRGTIWRWLGVGAALLLLVLWLVLRWGLAPLQEVARSLKKIQQGEAEKLEGDFPAELRPLTENLNLLVDNERRQRQRYRNTLADLAHSLKTPLAVLKGVDGSPGSLELIRDQVARMDQLVSYQLQRAVTNAPRTILRGIAIRPIAEKLVRALEKVYASRDIEISLECAPQLLFHGDEGDLMELLGNLLDNACKYGGGVVRIEVAPEQGEYGLSFVVADNGPGLTGQQWQQVLARGVRADEQQSGQGIGLAVVSDIVESYGGEIALLAGDAPQSLGGATIRIQL</sequence>
<evidence type="ECO:0000256" key="11">
    <source>
        <dbReference type="SAM" id="Phobius"/>
    </source>
</evidence>
<protein>
    <recommendedName>
        <fullName evidence="3">histidine kinase</fullName>
        <ecNumber evidence="3">2.7.13.3</ecNumber>
    </recommendedName>
</protein>
<dbReference type="Gene3D" id="1.10.287.130">
    <property type="match status" value="1"/>
</dbReference>
<reference evidence="14 15" key="1">
    <citation type="submission" date="2023-04" db="EMBL/GenBank/DDBJ databases">
        <title>Marinobulbifer ophiurae gen. nov., sp. Nov., isolate from tissue of brittle star Ophioplocus japonicus.</title>
        <authorList>
            <person name="Kawano K."/>
            <person name="Sawayama S."/>
            <person name="Nakagawa S."/>
        </authorList>
    </citation>
    <scope>NUCLEOTIDE SEQUENCE [LARGE SCALE GENOMIC DNA]</scope>
    <source>
        <strain evidence="14 15">NKW57</strain>
    </source>
</reference>
<comment type="subcellular location">
    <subcellularLocation>
        <location evidence="2">Membrane</location>
    </subcellularLocation>
</comment>
<dbReference type="SMART" id="SM00387">
    <property type="entry name" value="HATPase_c"/>
    <property type="match status" value="1"/>
</dbReference>
<keyword evidence="5" id="KW-0808">Transferase</keyword>
<comment type="catalytic activity">
    <reaction evidence="1">
        <text>ATP + protein L-histidine = ADP + protein N-phospho-L-histidine.</text>
        <dbReference type="EC" id="2.7.13.3"/>
    </reaction>
</comment>
<dbReference type="Pfam" id="PF02518">
    <property type="entry name" value="HATPase_c"/>
    <property type="match status" value="1"/>
</dbReference>
<evidence type="ECO:0000256" key="2">
    <source>
        <dbReference type="ARBA" id="ARBA00004370"/>
    </source>
</evidence>
<evidence type="ECO:0000256" key="1">
    <source>
        <dbReference type="ARBA" id="ARBA00000085"/>
    </source>
</evidence>
<evidence type="ECO:0000313" key="15">
    <source>
        <dbReference type="Proteomes" id="UP001224392"/>
    </source>
</evidence>
<feature type="transmembrane region" description="Helical" evidence="11">
    <location>
        <begin position="168"/>
        <end position="191"/>
    </location>
</feature>
<dbReference type="CDD" id="cd00082">
    <property type="entry name" value="HisKA"/>
    <property type="match status" value="1"/>
</dbReference>
<keyword evidence="15" id="KW-1185">Reference proteome</keyword>
<keyword evidence="6 11" id="KW-0812">Transmembrane</keyword>
<proteinExistence type="predicted"/>
<gene>
    <name evidence="14" type="ORF">MNKW57_28570</name>
</gene>
<keyword evidence="4" id="KW-0597">Phosphoprotein</keyword>
<comment type="caution">
    <text evidence="14">The sequence shown here is derived from an EMBL/GenBank/DDBJ whole genome shotgun (WGS) entry which is preliminary data.</text>
</comment>
<dbReference type="PRINTS" id="PR00344">
    <property type="entry name" value="BCTRLSENSOR"/>
</dbReference>
<dbReference type="EC" id="2.7.13.3" evidence="3"/>
<dbReference type="PANTHER" id="PTHR45436">
    <property type="entry name" value="SENSOR HISTIDINE KINASE YKOH"/>
    <property type="match status" value="1"/>
</dbReference>
<evidence type="ECO:0000259" key="12">
    <source>
        <dbReference type="PROSITE" id="PS50109"/>
    </source>
</evidence>
<dbReference type="InterPro" id="IPR003594">
    <property type="entry name" value="HATPase_dom"/>
</dbReference>
<accession>A0ABQ6M2E6</accession>
<feature type="domain" description="HAMP" evidence="13">
    <location>
        <begin position="188"/>
        <end position="239"/>
    </location>
</feature>
<dbReference type="EMBL" id="BSYJ01000006">
    <property type="protein sequence ID" value="GMG88536.1"/>
    <property type="molecule type" value="Genomic_DNA"/>
</dbReference>
<dbReference type="Gene3D" id="3.30.565.10">
    <property type="entry name" value="Histidine kinase-like ATPase, C-terminal domain"/>
    <property type="match status" value="1"/>
</dbReference>
<evidence type="ECO:0000256" key="10">
    <source>
        <dbReference type="ARBA" id="ARBA00023136"/>
    </source>
</evidence>
<evidence type="ECO:0000256" key="6">
    <source>
        <dbReference type="ARBA" id="ARBA00022692"/>
    </source>
</evidence>
<dbReference type="InterPro" id="IPR036890">
    <property type="entry name" value="HATPase_C_sf"/>
</dbReference>
<feature type="domain" description="Histidine kinase" evidence="12">
    <location>
        <begin position="247"/>
        <end position="446"/>
    </location>
</feature>
<dbReference type="InterPro" id="IPR003660">
    <property type="entry name" value="HAMP_dom"/>
</dbReference>
<evidence type="ECO:0000256" key="4">
    <source>
        <dbReference type="ARBA" id="ARBA00022553"/>
    </source>
</evidence>
<keyword evidence="14" id="KW-0547">Nucleotide-binding</keyword>
<keyword evidence="10 11" id="KW-0472">Membrane</keyword>
<dbReference type="Proteomes" id="UP001224392">
    <property type="component" value="Unassembled WGS sequence"/>
</dbReference>
<keyword evidence="9" id="KW-0902">Two-component regulatory system</keyword>
<dbReference type="PANTHER" id="PTHR45436:SF4">
    <property type="entry name" value="SENSOR PROTEIN PHOQ"/>
    <property type="match status" value="1"/>
</dbReference>
<evidence type="ECO:0000313" key="14">
    <source>
        <dbReference type="EMBL" id="GMG88536.1"/>
    </source>
</evidence>
<dbReference type="InterPro" id="IPR003661">
    <property type="entry name" value="HisK_dim/P_dom"/>
</dbReference>
<dbReference type="InterPro" id="IPR036097">
    <property type="entry name" value="HisK_dim/P_sf"/>
</dbReference>
<keyword evidence="7" id="KW-0418">Kinase</keyword>
<dbReference type="SUPFAM" id="SSF47384">
    <property type="entry name" value="Homodimeric domain of signal transducing histidine kinase"/>
    <property type="match status" value="1"/>
</dbReference>
<dbReference type="InterPro" id="IPR004358">
    <property type="entry name" value="Sig_transdc_His_kin-like_C"/>
</dbReference>
<name>A0ABQ6M2E6_9GAMM</name>
<evidence type="ECO:0000256" key="7">
    <source>
        <dbReference type="ARBA" id="ARBA00022777"/>
    </source>
</evidence>
<dbReference type="RefSeq" id="WP_285765142.1">
    <property type="nucleotide sequence ID" value="NZ_BSYJ01000006.1"/>
</dbReference>
<dbReference type="PROSITE" id="PS50109">
    <property type="entry name" value="HIS_KIN"/>
    <property type="match status" value="1"/>
</dbReference>
<dbReference type="InterPro" id="IPR005467">
    <property type="entry name" value="His_kinase_dom"/>
</dbReference>
<evidence type="ECO:0000256" key="5">
    <source>
        <dbReference type="ARBA" id="ARBA00022679"/>
    </source>
</evidence>
<dbReference type="GO" id="GO:0005524">
    <property type="term" value="F:ATP binding"/>
    <property type="evidence" value="ECO:0007669"/>
    <property type="project" value="UniProtKB-KW"/>
</dbReference>
<dbReference type="PROSITE" id="PS50885">
    <property type="entry name" value="HAMP"/>
    <property type="match status" value="1"/>
</dbReference>
<feature type="transmembrane region" description="Helical" evidence="11">
    <location>
        <begin position="14"/>
        <end position="37"/>
    </location>
</feature>
<evidence type="ECO:0000256" key="8">
    <source>
        <dbReference type="ARBA" id="ARBA00022989"/>
    </source>
</evidence>
<keyword evidence="14" id="KW-0067">ATP-binding</keyword>
<evidence type="ECO:0000256" key="9">
    <source>
        <dbReference type="ARBA" id="ARBA00023012"/>
    </source>
</evidence>